<keyword evidence="1 2" id="KW-0597">Phosphoprotein</keyword>
<dbReference type="InterPro" id="IPR050595">
    <property type="entry name" value="Bact_response_regulator"/>
</dbReference>
<dbReference type="PROSITE" id="PS50110">
    <property type="entry name" value="RESPONSE_REGULATORY"/>
    <property type="match status" value="1"/>
</dbReference>
<dbReference type="SMART" id="SM00448">
    <property type="entry name" value="REC"/>
    <property type="match status" value="1"/>
</dbReference>
<dbReference type="InterPro" id="IPR011006">
    <property type="entry name" value="CheY-like_superfamily"/>
</dbReference>
<feature type="domain" description="Response regulatory" evidence="3">
    <location>
        <begin position="12"/>
        <end position="121"/>
    </location>
</feature>
<dbReference type="CDD" id="cd17535">
    <property type="entry name" value="REC_NarL-like"/>
    <property type="match status" value="1"/>
</dbReference>
<proteinExistence type="predicted"/>
<dbReference type="AlphaFoldDB" id="A0A653AA12"/>
<dbReference type="EMBL" id="UPXX01000027">
    <property type="protein sequence ID" value="VBB44492.1"/>
    <property type="molecule type" value="Genomic_DNA"/>
</dbReference>
<feature type="modified residue" description="4-aspartylphosphate" evidence="2">
    <location>
        <position position="59"/>
    </location>
</feature>
<dbReference type="PANTHER" id="PTHR44591">
    <property type="entry name" value="STRESS RESPONSE REGULATOR PROTEIN 1"/>
    <property type="match status" value="1"/>
</dbReference>
<gene>
    <name evidence="4" type="ORF">TRIP_B330596</name>
</gene>
<protein>
    <submittedName>
        <fullName evidence="4">Response regulator receiver domain protein</fullName>
    </submittedName>
</protein>
<sequence length="171" mass="19330">MMNTDSPVKGKRILIVDDEPDVLETVREILDVCVVDQAADFDSAMGCLSNQPYDAVILDIQGVRGFDLLKFSVSKGFPTLMLTAHAATLESLKRSIDLGAAGFLPKEYMMELRDLLEEVMGGGGKRFWWMKTLDRTDAFFSERYGSDWKEKDAFFKEFHASLQKEAKKSEE</sequence>
<organism evidence="4">
    <name type="scientific">Uncultured Desulfatiglans sp</name>
    <dbReference type="NCBI Taxonomy" id="1748965"/>
    <lineage>
        <taxon>Bacteria</taxon>
        <taxon>Pseudomonadati</taxon>
        <taxon>Thermodesulfobacteriota</taxon>
        <taxon>Desulfobacteria</taxon>
        <taxon>Desulfatiglandales</taxon>
        <taxon>Desulfatiglandaceae</taxon>
        <taxon>Desulfatiglans</taxon>
        <taxon>environmental samples</taxon>
    </lineage>
</organism>
<accession>A0A653AA12</accession>
<reference evidence="4" key="1">
    <citation type="submission" date="2018-07" db="EMBL/GenBank/DDBJ databases">
        <authorList>
            <consortium name="Genoscope - CEA"/>
            <person name="William W."/>
        </authorList>
    </citation>
    <scope>NUCLEOTIDE SEQUENCE</scope>
    <source>
        <strain evidence="4">IK1</strain>
    </source>
</reference>
<name>A0A653AA12_UNCDX</name>
<evidence type="ECO:0000256" key="2">
    <source>
        <dbReference type="PROSITE-ProRule" id="PRU00169"/>
    </source>
</evidence>
<dbReference type="Gene3D" id="3.40.50.2300">
    <property type="match status" value="1"/>
</dbReference>
<dbReference type="InterPro" id="IPR001789">
    <property type="entry name" value="Sig_transdc_resp-reg_receiver"/>
</dbReference>
<dbReference type="PANTHER" id="PTHR44591:SF3">
    <property type="entry name" value="RESPONSE REGULATORY DOMAIN-CONTAINING PROTEIN"/>
    <property type="match status" value="1"/>
</dbReference>
<dbReference type="GO" id="GO:0000160">
    <property type="term" value="P:phosphorelay signal transduction system"/>
    <property type="evidence" value="ECO:0007669"/>
    <property type="project" value="InterPro"/>
</dbReference>
<evidence type="ECO:0000259" key="3">
    <source>
        <dbReference type="PROSITE" id="PS50110"/>
    </source>
</evidence>
<evidence type="ECO:0000313" key="4">
    <source>
        <dbReference type="EMBL" id="VBB44492.1"/>
    </source>
</evidence>
<evidence type="ECO:0000256" key="1">
    <source>
        <dbReference type="ARBA" id="ARBA00022553"/>
    </source>
</evidence>
<dbReference type="SUPFAM" id="SSF52172">
    <property type="entry name" value="CheY-like"/>
    <property type="match status" value="1"/>
</dbReference>
<dbReference type="Pfam" id="PF00072">
    <property type="entry name" value="Response_reg"/>
    <property type="match status" value="1"/>
</dbReference>
<dbReference type="InterPro" id="IPR058245">
    <property type="entry name" value="NreC/VraR/RcsB-like_REC"/>
</dbReference>